<feature type="non-terminal residue" evidence="1">
    <location>
        <position position="1"/>
    </location>
</feature>
<dbReference type="PANTHER" id="PTHR37319">
    <property type="entry name" value="TRANSPOSASE"/>
    <property type="match status" value="1"/>
</dbReference>
<sequence length="127" mass="14330">LLMHSSLAVTTAGKPLGLTAVKFWTRKKFKGTNALKGANAGTKHTVNHTRIPIEQKESIRWLENLEQSTQLVNPDRCVHIGDRESDIYELFCLAEEKNTHFLVRTCVDRRAGTGSTTIARKMKREPI</sequence>
<evidence type="ECO:0000313" key="1">
    <source>
        <dbReference type="EMBL" id="MCO6044974.1"/>
    </source>
</evidence>
<feature type="non-terminal residue" evidence="1">
    <location>
        <position position="127"/>
    </location>
</feature>
<comment type="caution">
    <text evidence="1">The sequence shown here is derived from an EMBL/GenBank/DDBJ whole genome shotgun (WGS) entry which is preliminary data.</text>
</comment>
<protein>
    <submittedName>
        <fullName evidence="1">Uncharacterized protein</fullName>
    </submittedName>
</protein>
<dbReference type="Proteomes" id="UP001155241">
    <property type="component" value="Unassembled WGS sequence"/>
</dbReference>
<reference evidence="1" key="1">
    <citation type="submission" date="2022-06" db="EMBL/GenBank/DDBJ databases">
        <title>Aeoliella straminimaris, a novel planctomycete from sediments.</title>
        <authorList>
            <person name="Vitorino I.R."/>
            <person name="Lage O.M."/>
        </authorList>
    </citation>
    <scope>NUCLEOTIDE SEQUENCE</scope>
    <source>
        <strain evidence="1">ICT_H6.2</strain>
    </source>
</reference>
<accession>A0A9X2FEU2</accession>
<name>A0A9X2FEU2_9BACT</name>
<keyword evidence="2" id="KW-1185">Reference proteome</keyword>
<dbReference type="EMBL" id="JAMXLR010000049">
    <property type="protein sequence ID" value="MCO6044974.1"/>
    <property type="molecule type" value="Genomic_DNA"/>
</dbReference>
<evidence type="ECO:0000313" key="2">
    <source>
        <dbReference type="Proteomes" id="UP001155241"/>
    </source>
</evidence>
<organism evidence="1 2">
    <name type="scientific">Aeoliella straminimaris</name>
    <dbReference type="NCBI Taxonomy" id="2954799"/>
    <lineage>
        <taxon>Bacteria</taxon>
        <taxon>Pseudomonadati</taxon>
        <taxon>Planctomycetota</taxon>
        <taxon>Planctomycetia</taxon>
        <taxon>Pirellulales</taxon>
        <taxon>Lacipirellulaceae</taxon>
        <taxon>Aeoliella</taxon>
    </lineage>
</organism>
<dbReference type="Gene3D" id="3.90.350.10">
    <property type="entry name" value="Transposase Inhibitor Protein From Tn5, Chain A, domain 1"/>
    <property type="match status" value="1"/>
</dbReference>
<dbReference type="SUPFAM" id="SSF53098">
    <property type="entry name" value="Ribonuclease H-like"/>
    <property type="match status" value="1"/>
</dbReference>
<dbReference type="InterPro" id="IPR047768">
    <property type="entry name" value="Tn5p-like"/>
</dbReference>
<dbReference type="InterPro" id="IPR012337">
    <property type="entry name" value="RNaseH-like_sf"/>
</dbReference>
<dbReference type="PANTHER" id="PTHR37319:SF1">
    <property type="entry name" value="TRANSPOSASE TN5 DIMERISATION DOMAIN-CONTAINING PROTEIN"/>
    <property type="match status" value="1"/>
</dbReference>
<proteinExistence type="predicted"/>
<dbReference type="AlphaFoldDB" id="A0A9X2FEU2"/>
<gene>
    <name evidence="1" type="ORF">NG895_13775</name>
</gene>